<dbReference type="Pfam" id="PF00809">
    <property type="entry name" value="Pterin_bind"/>
    <property type="match status" value="1"/>
</dbReference>
<keyword evidence="10 14" id="KW-0460">Magnesium</keyword>
<keyword evidence="9 14" id="KW-0479">Metal-binding</keyword>
<dbReference type="EC" id="2.5.1.15" evidence="6 14"/>
<evidence type="ECO:0000256" key="5">
    <source>
        <dbReference type="ARBA" id="ARBA00011738"/>
    </source>
</evidence>
<evidence type="ECO:0000256" key="6">
    <source>
        <dbReference type="ARBA" id="ARBA00012458"/>
    </source>
</evidence>
<dbReference type="PANTHER" id="PTHR20941:SF1">
    <property type="entry name" value="FOLIC ACID SYNTHESIS PROTEIN FOL1"/>
    <property type="match status" value="1"/>
</dbReference>
<dbReference type="CDD" id="cd00739">
    <property type="entry name" value="DHPS"/>
    <property type="match status" value="1"/>
</dbReference>
<dbReference type="Gene3D" id="3.20.20.20">
    <property type="entry name" value="Dihydropteroate synthase-like"/>
    <property type="match status" value="1"/>
</dbReference>
<dbReference type="PANTHER" id="PTHR20941">
    <property type="entry name" value="FOLATE SYNTHESIS PROTEINS"/>
    <property type="match status" value="1"/>
</dbReference>
<proteinExistence type="inferred from homology"/>
<evidence type="ECO:0000256" key="14">
    <source>
        <dbReference type="RuleBase" id="RU361205"/>
    </source>
</evidence>
<dbReference type="PROSITE" id="PS00793">
    <property type="entry name" value="DHPS_2"/>
    <property type="match status" value="1"/>
</dbReference>
<dbReference type="PROSITE" id="PS50972">
    <property type="entry name" value="PTERIN_BINDING"/>
    <property type="match status" value="1"/>
</dbReference>
<dbReference type="PROSITE" id="PS00792">
    <property type="entry name" value="DHPS_1"/>
    <property type="match status" value="1"/>
</dbReference>
<evidence type="ECO:0000256" key="2">
    <source>
        <dbReference type="ARBA" id="ARBA00001946"/>
    </source>
</evidence>
<reference evidence="16 17" key="1">
    <citation type="submission" date="2019-03" db="EMBL/GenBank/DDBJ databases">
        <title>The genome sequence of Nitrosococcus wardiae strain D1FHST reveals the archetypal metabolic capacity of ammonia-oxidizing Gammaproteobacteria.</title>
        <authorList>
            <person name="Wang L."/>
            <person name="Lim C.K."/>
            <person name="Hanson T.E."/>
            <person name="Dang H."/>
            <person name="Klotz M.G."/>
        </authorList>
    </citation>
    <scope>NUCLEOTIDE SEQUENCE [LARGE SCALE GENOMIC DNA]</scope>
    <source>
        <strain evidence="16 17">D1FHS</strain>
    </source>
</reference>
<evidence type="ECO:0000313" key="16">
    <source>
        <dbReference type="EMBL" id="QBQ53578.1"/>
    </source>
</evidence>
<dbReference type="GO" id="GO:0046872">
    <property type="term" value="F:metal ion binding"/>
    <property type="evidence" value="ECO:0007669"/>
    <property type="project" value="UniProtKB-KW"/>
</dbReference>
<dbReference type="SUPFAM" id="SSF51717">
    <property type="entry name" value="Dihydropteroate synthetase-like"/>
    <property type="match status" value="1"/>
</dbReference>
<protein>
    <recommendedName>
        <fullName evidence="7 14">Dihydropteroate synthase</fullName>
        <shortName evidence="14">DHPS</shortName>
        <ecNumber evidence="6 14">2.5.1.15</ecNumber>
    </recommendedName>
    <alternativeName>
        <fullName evidence="12 14">Dihydropteroate pyrophosphorylase</fullName>
    </alternativeName>
</protein>
<evidence type="ECO:0000256" key="8">
    <source>
        <dbReference type="ARBA" id="ARBA00022679"/>
    </source>
</evidence>
<comment type="subunit">
    <text evidence="5">Homodimer.</text>
</comment>
<dbReference type="OrthoDB" id="9811744at2"/>
<dbReference type="GO" id="GO:0005829">
    <property type="term" value="C:cytosol"/>
    <property type="evidence" value="ECO:0007669"/>
    <property type="project" value="TreeGrafter"/>
</dbReference>
<dbReference type="InterPro" id="IPR045031">
    <property type="entry name" value="DHP_synth-like"/>
</dbReference>
<comment type="catalytic activity">
    <reaction evidence="1">
        <text>(7,8-dihydropterin-6-yl)methyl diphosphate + 4-aminobenzoate = 7,8-dihydropteroate + diphosphate</text>
        <dbReference type="Rhea" id="RHEA:19949"/>
        <dbReference type="ChEBI" id="CHEBI:17836"/>
        <dbReference type="ChEBI" id="CHEBI:17839"/>
        <dbReference type="ChEBI" id="CHEBI:33019"/>
        <dbReference type="ChEBI" id="CHEBI:72950"/>
        <dbReference type="EC" id="2.5.1.15"/>
    </reaction>
</comment>
<evidence type="ECO:0000256" key="12">
    <source>
        <dbReference type="ARBA" id="ARBA00030193"/>
    </source>
</evidence>
<comment type="similarity">
    <text evidence="4 14">Belongs to the DHPS family.</text>
</comment>
<comment type="function">
    <text evidence="13 14">Catalyzes the condensation of para-aminobenzoate (pABA) with 6-hydroxymethyl-7,8-dihydropterin diphosphate (DHPt-PP) to form 7,8-dihydropteroate (H2Pte), the immediate precursor of folate derivatives.</text>
</comment>
<evidence type="ECO:0000256" key="10">
    <source>
        <dbReference type="ARBA" id="ARBA00022842"/>
    </source>
</evidence>
<feature type="domain" description="Pterin-binding" evidence="15">
    <location>
        <begin position="24"/>
        <end position="276"/>
    </location>
</feature>
<evidence type="ECO:0000256" key="7">
    <source>
        <dbReference type="ARBA" id="ARBA00016919"/>
    </source>
</evidence>
<accession>A0A4P7BUG7</accession>
<dbReference type="GO" id="GO:0046654">
    <property type="term" value="P:tetrahydrofolate biosynthetic process"/>
    <property type="evidence" value="ECO:0007669"/>
    <property type="project" value="UniProtKB-UniPathway"/>
</dbReference>
<dbReference type="AlphaFoldDB" id="A0A4P7BUG7"/>
<dbReference type="NCBIfam" id="TIGR01496">
    <property type="entry name" value="DHPS"/>
    <property type="match status" value="1"/>
</dbReference>
<dbReference type="InterPro" id="IPR006390">
    <property type="entry name" value="DHP_synth_dom"/>
</dbReference>
<dbReference type="Proteomes" id="UP000294325">
    <property type="component" value="Chromosome"/>
</dbReference>
<dbReference type="GO" id="GO:0004156">
    <property type="term" value="F:dihydropteroate synthase activity"/>
    <property type="evidence" value="ECO:0007669"/>
    <property type="project" value="UniProtKB-EC"/>
</dbReference>
<evidence type="ECO:0000256" key="3">
    <source>
        <dbReference type="ARBA" id="ARBA00004763"/>
    </source>
</evidence>
<evidence type="ECO:0000313" key="17">
    <source>
        <dbReference type="Proteomes" id="UP000294325"/>
    </source>
</evidence>
<keyword evidence="17" id="KW-1185">Reference proteome</keyword>
<keyword evidence="11 14" id="KW-0289">Folate biosynthesis</keyword>
<dbReference type="RefSeq" id="WP_134356592.1">
    <property type="nucleotide sequence ID" value="NZ_CP038033.1"/>
</dbReference>
<dbReference type="InterPro" id="IPR000489">
    <property type="entry name" value="Pterin-binding_dom"/>
</dbReference>
<organism evidence="16 17">
    <name type="scientific">Nitrosococcus wardiae</name>
    <dbReference type="NCBI Taxonomy" id="1814290"/>
    <lineage>
        <taxon>Bacteria</taxon>
        <taxon>Pseudomonadati</taxon>
        <taxon>Pseudomonadota</taxon>
        <taxon>Gammaproteobacteria</taxon>
        <taxon>Chromatiales</taxon>
        <taxon>Chromatiaceae</taxon>
        <taxon>Nitrosococcus</taxon>
    </lineage>
</organism>
<evidence type="ECO:0000256" key="4">
    <source>
        <dbReference type="ARBA" id="ARBA00009503"/>
    </source>
</evidence>
<dbReference type="FunFam" id="3.20.20.20:FF:000004">
    <property type="entry name" value="Dihydropteroate synthase"/>
    <property type="match status" value="1"/>
</dbReference>
<dbReference type="UniPathway" id="UPA00077">
    <property type="reaction ID" value="UER00156"/>
</dbReference>
<evidence type="ECO:0000259" key="15">
    <source>
        <dbReference type="PROSITE" id="PS50972"/>
    </source>
</evidence>
<evidence type="ECO:0000256" key="11">
    <source>
        <dbReference type="ARBA" id="ARBA00022909"/>
    </source>
</evidence>
<dbReference type="GO" id="GO:0046656">
    <property type="term" value="P:folic acid biosynthetic process"/>
    <property type="evidence" value="ECO:0007669"/>
    <property type="project" value="UniProtKB-KW"/>
</dbReference>
<sequence>MAYCSSPLPLSLDCGGKVLDLNRPQVMGILNLTPDSFSDGGKYLLLEQALQRAHQMVEEGAAIIDIGGESTRPGATPVPLEEELRRVIPIIEALSQALPVPLSIDTSKPEVMRAAVAAGAGLINDVSALQEEGALPAASELGVPICLMHMQGKPQTMQQNPVYSDVVKEVCGFLLERVVACERAGISRERLILDPGFGFGKKSIHNLLLLKHLNRICELGFPVLVGLSRKSLIGAMLKVPVEERLYGSLAVAALAVWQGAVIVRTHDVRATAQALILCDSVRKAGDKGSL</sequence>
<name>A0A4P7BUG7_9GAMM</name>
<dbReference type="KEGG" id="nwr:E3U44_02950"/>
<dbReference type="InterPro" id="IPR011005">
    <property type="entry name" value="Dihydropteroate_synth-like_sf"/>
</dbReference>
<comment type="pathway">
    <text evidence="3 14">Cofactor biosynthesis; tetrahydrofolate biosynthesis; 7,8-dihydrofolate from 2-amino-4-hydroxy-6-hydroxymethyl-7,8-dihydropteridine diphosphate and 4-aminobenzoate: step 1/2.</text>
</comment>
<comment type="cofactor">
    <cofactor evidence="2 14">
        <name>Mg(2+)</name>
        <dbReference type="ChEBI" id="CHEBI:18420"/>
    </cofactor>
</comment>
<evidence type="ECO:0000256" key="1">
    <source>
        <dbReference type="ARBA" id="ARBA00000012"/>
    </source>
</evidence>
<dbReference type="EMBL" id="CP038033">
    <property type="protein sequence ID" value="QBQ53578.1"/>
    <property type="molecule type" value="Genomic_DNA"/>
</dbReference>
<gene>
    <name evidence="16" type="primary">folP</name>
    <name evidence="16" type="ORF">E3U44_02950</name>
</gene>
<evidence type="ECO:0000256" key="13">
    <source>
        <dbReference type="ARBA" id="ARBA00053449"/>
    </source>
</evidence>
<keyword evidence="8 14" id="KW-0808">Transferase</keyword>
<evidence type="ECO:0000256" key="9">
    <source>
        <dbReference type="ARBA" id="ARBA00022723"/>
    </source>
</evidence>